<evidence type="ECO:0000313" key="1">
    <source>
        <dbReference type="EMBL" id="CBJ90921.1"/>
    </source>
</evidence>
<evidence type="ECO:0000313" key="2">
    <source>
        <dbReference type="Proteomes" id="UP000008075"/>
    </source>
</evidence>
<protein>
    <submittedName>
        <fullName evidence="1">Uncharacterized protein</fullName>
    </submittedName>
</protein>
<gene>
    <name evidence="1" type="ordered locus">XNC1_2867</name>
</gene>
<organism evidence="1 2">
    <name type="scientific">Xenorhabdus nematophila (strain ATCC 19061 / DSM 3370 / CCUG 14189 / LMG 1036 / NCIMB 9965 / AN6)</name>
    <dbReference type="NCBI Taxonomy" id="406817"/>
    <lineage>
        <taxon>Bacteria</taxon>
        <taxon>Pseudomonadati</taxon>
        <taxon>Pseudomonadota</taxon>
        <taxon>Gammaproteobacteria</taxon>
        <taxon>Enterobacterales</taxon>
        <taxon>Morganellaceae</taxon>
        <taxon>Xenorhabdus</taxon>
    </lineage>
</organism>
<name>D3VJ64_XENNA</name>
<dbReference type="AlphaFoldDB" id="D3VJ64"/>
<keyword evidence="2" id="KW-1185">Reference proteome</keyword>
<proteinExistence type="predicted"/>
<dbReference type="HOGENOM" id="CLU_3013326_0_0_6"/>
<dbReference type="Proteomes" id="UP000008075">
    <property type="component" value="Chromosome"/>
</dbReference>
<reference evidence="1 2" key="1">
    <citation type="journal article" date="2011" name="PLoS ONE">
        <title>The entomopathogenic bacterial endosymbionts xenorhabdus and photorhabdus: convergent lifestyles from divergent genomes.</title>
        <authorList>
            <person name="Chaston J.M."/>
            <person name="Suen G."/>
            <person name="Tucker S.L."/>
            <person name="Andersen A.W."/>
            <person name="Bhasin A."/>
            <person name="Bode E."/>
            <person name="Bode H.B."/>
            <person name="Brachmann A.O."/>
            <person name="Cowles C.E."/>
            <person name="Cowles K.N."/>
            <person name="Darby C."/>
            <person name="de Leon L."/>
            <person name="Drace K."/>
            <person name="Du Z."/>
            <person name="Givaudan A."/>
            <person name="Herbert Tran E.E."/>
            <person name="Jewell K.A."/>
            <person name="Knack J.J."/>
            <person name="Krasomil-Osterfeld K.C."/>
            <person name="Kukor R."/>
            <person name="Lanois A."/>
            <person name="Latreille P."/>
            <person name="Leimgruber N.K."/>
            <person name="Lipke C.M."/>
            <person name="Liu R."/>
            <person name="Lu X."/>
            <person name="Martens E.C."/>
            <person name="Marri P.R."/>
            <person name="Medigue C."/>
            <person name="Menard M.L."/>
            <person name="Miller N.M."/>
            <person name="Morales-Soto N."/>
            <person name="Norton S."/>
            <person name="Ogier J.C."/>
            <person name="Orchard S.S."/>
            <person name="Park D."/>
            <person name="Park Y."/>
            <person name="Qurollo B.A."/>
            <person name="Sugar D.R."/>
            <person name="Richards G.R."/>
            <person name="Rouy Z."/>
            <person name="Slominski B."/>
            <person name="Slominski K."/>
            <person name="Snyder H."/>
            <person name="Tjaden B.C."/>
            <person name="van der Hoeven R."/>
            <person name="Welch R.D."/>
            <person name="Wheeler C."/>
            <person name="Xiang B."/>
            <person name="Barbazuk B."/>
            <person name="Gaudriault S."/>
            <person name="Goodner B."/>
            <person name="Slater S.C."/>
            <person name="Forst S."/>
            <person name="Goldman B.S."/>
            <person name="Goodrich-Blair H."/>
        </authorList>
    </citation>
    <scope>NUCLEOTIDE SEQUENCE [LARGE SCALE GENOMIC DNA]</scope>
    <source>
        <strain evidence="2">ATCC 19061 / DSM 3370 / CCUG 14189 / LMG 1036 / NCIMB 9965 / AN6</strain>
    </source>
</reference>
<dbReference type="KEGG" id="xne:XNC1_2867"/>
<dbReference type="EMBL" id="FN667742">
    <property type="protein sequence ID" value="CBJ90921.1"/>
    <property type="molecule type" value="Genomic_DNA"/>
</dbReference>
<sequence length="56" mass="6325">MFTEAKTIFNKNGRFYLSNTVSPKLLLRTFLATYAPERSLTIVIIGPQTDTTSNNE</sequence>
<accession>D3VJ64</accession>